<gene>
    <name evidence="3" type="ORF">S01H4_19572</name>
</gene>
<comment type="caution">
    <text evidence="3">The sequence shown here is derived from an EMBL/GenBank/DDBJ whole genome shotgun (WGS) entry which is preliminary data.</text>
</comment>
<feature type="compositionally biased region" description="Low complexity" evidence="1">
    <location>
        <begin position="190"/>
        <end position="202"/>
    </location>
</feature>
<name>X0YM56_9ZZZZ</name>
<sequence>EPSAKVIITNVSDYLWQTKGTGVELWRVLVCQSPEHKVTMKVAPPEGGTATIWKSYLSVCLVPGFRTWVNATPNEGWVFSHWSKPNLLDNADLADTQITMPDNNIILTAYFSKIGEQGEDGCTPEIITGTWWICDVDTGIPATGEQGEQGEPGCTPEIINGYWFICGEPTGIPATGNDGDEGPAGDDGNDGVVGPVGPQGPAGEDGEDLTLPEIIHVYYTIANTGNVNIQEYTITFKADTASGVYTGIVTGTDLKVGEIRGIEVVEIKVFGKKVRFVDYSLELE</sequence>
<dbReference type="Gene3D" id="1.20.5.320">
    <property type="entry name" value="6-Phosphogluconate Dehydrogenase, domain 3"/>
    <property type="match status" value="1"/>
</dbReference>
<evidence type="ECO:0000313" key="3">
    <source>
        <dbReference type="EMBL" id="GAG57389.1"/>
    </source>
</evidence>
<feature type="compositionally biased region" description="Acidic residues" evidence="1">
    <location>
        <begin position="178"/>
        <end position="189"/>
    </location>
</feature>
<evidence type="ECO:0000256" key="1">
    <source>
        <dbReference type="SAM" id="MobiDB-lite"/>
    </source>
</evidence>
<dbReference type="Pfam" id="PF18998">
    <property type="entry name" value="Flg_new_2"/>
    <property type="match status" value="1"/>
</dbReference>
<protein>
    <recommendedName>
        <fullName evidence="2">Bacterial repeat domain-containing protein</fullName>
    </recommendedName>
</protein>
<accession>X0YM56</accession>
<dbReference type="AlphaFoldDB" id="X0YM56"/>
<evidence type="ECO:0000259" key="2">
    <source>
        <dbReference type="Pfam" id="PF18998"/>
    </source>
</evidence>
<proteinExistence type="predicted"/>
<feature type="region of interest" description="Disordered" evidence="1">
    <location>
        <begin position="172"/>
        <end position="207"/>
    </location>
</feature>
<dbReference type="EMBL" id="BART01008736">
    <property type="protein sequence ID" value="GAG57389.1"/>
    <property type="molecule type" value="Genomic_DNA"/>
</dbReference>
<feature type="non-terminal residue" evidence="3">
    <location>
        <position position="1"/>
    </location>
</feature>
<feature type="domain" description="Bacterial repeat" evidence="2">
    <location>
        <begin position="39"/>
        <end position="114"/>
    </location>
</feature>
<dbReference type="InterPro" id="IPR044060">
    <property type="entry name" value="Bacterial_rp_domain"/>
</dbReference>
<reference evidence="3" key="1">
    <citation type="journal article" date="2014" name="Front. Microbiol.">
        <title>High frequency of phylogenetically diverse reductive dehalogenase-homologous genes in deep subseafloor sedimentary metagenomes.</title>
        <authorList>
            <person name="Kawai M."/>
            <person name="Futagami T."/>
            <person name="Toyoda A."/>
            <person name="Takaki Y."/>
            <person name="Nishi S."/>
            <person name="Hori S."/>
            <person name="Arai W."/>
            <person name="Tsubouchi T."/>
            <person name="Morono Y."/>
            <person name="Uchiyama I."/>
            <person name="Ito T."/>
            <person name="Fujiyama A."/>
            <person name="Inagaki F."/>
            <person name="Takami H."/>
        </authorList>
    </citation>
    <scope>NUCLEOTIDE SEQUENCE</scope>
    <source>
        <strain evidence="3">Expedition CK06-06</strain>
    </source>
</reference>
<organism evidence="3">
    <name type="scientific">marine sediment metagenome</name>
    <dbReference type="NCBI Taxonomy" id="412755"/>
    <lineage>
        <taxon>unclassified sequences</taxon>
        <taxon>metagenomes</taxon>
        <taxon>ecological metagenomes</taxon>
    </lineage>
</organism>